<dbReference type="Gene3D" id="3.10.620.30">
    <property type="match status" value="1"/>
</dbReference>
<dbReference type="SUPFAM" id="SSF54001">
    <property type="entry name" value="Cysteine proteinases"/>
    <property type="match status" value="1"/>
</dbReference>
<accession>A0A8A4ZIL2</accession>
<dbReference type="Pfam" id="PF01841">
    <property type="entry name" value="Transglut_core"/>
    <property type="match status" value="1"/>
</dbReference>
<dbReference type="InterPro" id="IPR002931">
    <property type="entry name" value="Transglutaminase-like"/>
</dbReference>
<organism evidence="2 3">
    <name type="scientific">Pengzhenrongella sicca</name>
    <dbReference type="NCBI Taxonomy" id="2819238"/>
    <lineage>
        <taxon>Bacteria</taxon>
        <taxon>Bacillati</taxon>
        <taxon>Actinomycetota</taxon>
        <taxon>Actinomycetes</taxon>
        <taxon>Micrococcales</taxon>
        <taxon>Pengzhenrongella</taxon>
    </lineage>
</organism>
<dbReference type="PANTHER" id="PTHR33490:SF12">
    <property type="entry name" value="BLL5557 PROTEIN"/>
    <property type="match status" value="1"/>
</dbReference>
<dbReference type="Proteomes" id="UP000663937">
    <property type="component" value="Chromosome"/>
</dbReference>
<feature type="domain" description="Transglutaminase-like" evidence="1">
    <location>
        <begin position="149"/>
        <end position="209"/>
    </location>
</feature>
<dbReference type="InterPro" id="IPR038765">
    <property type="entry name" value="Papain-like_cys_pep_sf"/>
</dbReference>
<evidence type="ECO:0000313" key="2">
    <source>
        <dbReference type="EMBL" id="QTE30853.1"/>
    </source>
</evidence>
<proteinExistence type="predicted"/>
<dbReference type="EMBL" id="CP071868">
    <property type="protein sequence ID" value="QTE30853.1"/>
    <property type="molecule type" value="Genomic_DNA"/>
</dbReference>
<name>A0A8A4ZIL2_9MICO</name>
<dbReference type="KEGG" id="psic:J4E96_07965"/>
<reference evidence="2" key="1">
    <citation type="submission" date="2021-03" db="EMBL/GenBank/DDBJ databases">
        <title>Pengzhenrongella sicca gen. nov., sp. nov., a new member of suborder Micrococcineae isolated from High-Arctic tundra soil.</title>
        <authorList>
            <person name="Peng F."/>
        </authorList>
    </citation>
    <scope>NUCLEOTIDE SEQUENCE</scope>
    <source>
        <strain evidence="2">LRZ-2</strain>
    </source>
</reference>
<keyword evidence="3" id="KW-1185">Reference proteome</keyword>
<dbReference type="PANTHER" id="PTHR33490">
    <property type="entry name" value="BLR5614 PROTEIN-RELATED"/>
    <property type="match status" value="1"/>
</dbReference>
<protein>
    <submittedName>
        <fullName evidence="2">Transglutaminase family protein</fullName>
    </submittedName>
</protein>
<gene>
    <name evidence="2" type="ORF">J4E96_07965</name>
</gene>
<dbReference type="SMART" id="SM00460">
    <property type="entry name" value="TGc"/>
    <property type="match status" value="1"/>
</dbReference>
<sequence length="265" mass="28538">MRRTVSAHLELDVLQPAVLALLVAVADGAYERTERLEVTCDGRALDLTELAEPHGTRLHRVQAPVGRVLVDYHASVVGTDLPPLASEREAISYLRPSRYAESDRLIGLANVEFAGLEGRALLTAVGQWVESHLAYVSGSSAPTDGAVDTLLSGAGVCRDFAHLTVSLLRSMDVPARLVAVYAPGLMPMDFHAVAEALLDGVWHVVDATHLAPRRSMLRISTGRDAADTAFLSTHHGRANLLSQEVTATVDGDLPIEDWSELVELQ</sequence>
<dbReference type="Gene3D" id="2.60.40.2250">
    <property type="match status" value="1"/>
</dbReference>
<dbReference type="AlphaFoldDB" id="A0A8A4ZIL2"/>
<dbReference type="RefSeq" id="WP_227425230.1">
    <property type="nucleotide sequence ID" value="NZ_CP071868.1"/>
</dbReference>
<evidence type="ECO:0000313" key="3">
    <source>
        <dbReference type="Proteomes" id="UP000663937"/>
    </source>
</evidence>
<evidence type="ECO:0000259" key="1">
    <source>
        <dbReference type="SMART" id="SM00460"/>
    </source>
</evidence>